<dbReference type="EMBL" id="CP032330">
    <property type="protein sequence ID" value="QCO00603.1"/>
    <property type="molecule type" value="Genomic_DNA"/>
</dbReference>
<sequence length="102" mass="11375">MTIAITAPQKFAFQDLVCIETMLRFCTHADAKLFVEPDGGEDAELTFAVGGRAVRCEIQVKGREARSHLPRLPHAWPTPRRDALTPRSSNVFWPIPTVSLCL</sequence>
<gene>
    <name evidence="1" type="ORF">D3867_00010</name>
</gene>
<proteinExistence type="predicted"/>
<accession>A0A4D8PRS3</accession>
<dbReference type="Proteomes" id="UP000298596">
    <property type="component" value="Chromosome"/>
</dbReference>
<reference evidence="1 2" key="1">
    <citation type="submission" date="2018-09" db="EMBL/GenBank/DDBJ databases">
        <title>Whole genome based analysis of evolution and adaptive divergence in Indian and Brazilian strains of Azospirillum brasilense.</title>
        <authorList>
            <person name="Singh C."/>
            <person name="Tripathi A.K."/>
        </authorList>
    </citation>
    <scope>NUCLEOTIDE SEQUENCE [LARGE SCALE GENOMIC DNA]</scope>
    <source>
        <strain evidence="1 2">MTCC4036</strain>
    </source>
</reference>
<evidence type="ECO:0000313" key="1">
    <source>
        <dbReference type="EMBL" id="QCO00603.1"/>
    </source>
</evidence>
<name>A0A4D8PRS3_AZOBR</name>
<dbReference type="AlphaFoldDB" id="A0A4D8PRS3"/>
<organism evidence="1 2">
    <name type="scientific">Azospirillum brasilense</name>
    <dbReference type="NCBI Taxonomy" id="192"/>
    <lineage>
        <taxon>Bacteria</taxon>
        <taxon>Pseudomonadati</taxon>
        <taxon>Pseudomonadota</taxon>
        <taxon>Alphaproteobacteria</taxon>
        <taxon>Rhodospirillales</taxon>
        <taxon>Azospirillaceae</taxon>
        <taxon>Azospirillum</taxon>
    </lineage>
</organism>
<protein>
    <submittedName>
        <fullName evidence="1">Uncharacterized protein</fullName>
    </submittedName>
</protein>
<evidence type="ECO:0000313" key="2">
    <source>
        <dbReference type="Proteomes" id="UP000298596"/>
    </source>
</evidence>